<protein>
    <submittedName>
        <fullName evidence="2">Uncharacterized protein</fullName>
    </submittedName>
</protein>
<reference evidence="2 3" key="1">
    <citation type="journal article" date="2015" name="Genome Biol.">
        <title>Comparative genomics of Steinernema reveals deeply conserved gene regulatory networks.</title>
        <authorList>
            <person name="Dillman A.R."/>
            <person name="Macchietto M."/>
            <person name="Porter C.F."/>
            <person name="Rogers A."/>
            <person name="Williams B."/>
            <person name="Antoshechkin I."/>
            <person name="Lee M.M."/>
            <person name="Goodwin Z."/>
            <person name="Lu X."/>
            <person name="Lewis E.E."/>
            <person name="Goodrich-Blair H."/>
            <person name="Stock S.P."/>
            <person name="Adams B.J."/>
            <person name="Sternberg P.W."/>
            <person name="Mortazavi A."/>
        </authorList>
    </citation>
    <scope>NUCLEOTIDE SEQUENCE [LARGE SCALE GENOMIC DNA]</scope>
    <source>
        <strain evidence="2 3">ALL</strain>
    </source>
</reference>
<feature type="compositionally biased region" description="Basic and acidic residues" evidence="1">
    <location>
        <begin position="58"/>
        <end position="88"/>
    </location>
</feature>
<sequence>MGLPGFALRRRDSDAEAIQESALRSLREELGNRANPGRLDEWRPRPEERLSAASEECGVPKRGDYKLGEVHKSRDVQRNSEPSPDHRLQRQIQP</sequence>
<proteinExistence type="predicted"/>
<reference evidence="2 3" key="2">
    <citation type="journal article" date="2019" name="G3 (Bethesda)">
        <title>Hybrid Assembly of the Genome of the Entomopathogenic Nematode Steinernema carpocapsae Identifies the X-Chromosome.</title>
        <authorList>
            <person name="Serra L."/>
            <person name="Macchietto M."/>
            <person name="Macias-Munoz A."/>
            <person name="McGill C.J."/>
            <person name="Rodriguez I.M."/>
            <person name="Rodriguez B."/>
            <person name="Murad R."/>
            <person name="Mortazavi A."/>
        </authorList>
    </citation>
    <scope>NUCLEOTIDE SEQUENCE [LARGE SCALE GENOMIC DNA]</scope>
    <source>
        <strain evidence="2 3">ALL</strain>
    </source>
</reference>
<evidence type="ECO:0000313" key="3">
    <source>
        <dbReference type="Proteomes" id="UP000298663"/>
    </source>
</evidence>
<name>A0A4U5PFV5_STECR</name>
<keyword evidence="3" id="KW-1185">Reference proteome</keyword>
<dbReference type="Proteomes" id="UP000298663">
    <property type="component" value="Unassembled WGS sequence"/>
</dbReference>
<organism evidence="2 3">
    <name type="scientific">Steinernema carpocapsae</name>
    <name type="common">Entomopathogenic nematode</name>
    <dbReference type="NCBI Taxonomy" id="34508"/>
    <lineage>
        <taxon>Eukaryota</taxon>
        <taxon>Metazoa</taxon>
        <taxon>Ecdysozoa</taxon>
        <taxon>Nematoda</taxon>
        <taxon>Chromadorea</taxon>
        <taxon>Rhabditida</taxon>
        <taxon>Tylenchina</taxon>
        <taxon>Panagrolaimomorpha</taxon>
        <taxon>Strongyloidoidea</taxon>
        <taxon>Steinernematidae</taxon>
        <taxon>Steinernema</taxon>
    </lineage>
</organism>
<evidence type="ECO:0000256" key="1">
    <source>
        <dbReference type="SAM" id="MobiDB-lite"/>
    </source>
</evidence>
<dbReference type="EMBL" id="AZBU02000002">
    <property type="protein sequence ID" value="TKR95368.1"/>
    <property type="molecule type" value="Genomic_DNA"/>
</dbReference>
<accession>A0A4U5PFV5</accession>
<evidence type="ECO:0000313" key="2">
    <source>
        <dbReference type="EMBL" id="TKR95368.1"/>
    </source>
</evidence>
<comment type="caution">
    <text evidence="2">The sequence shown here is derived from an EMBL/GenBank/DDBJ whole genome shotgun (WGS) entry which is preliminary data.</text>
</comment>
<gene>
    <name evidence="2" type="ORF">L596_009547</name>
</gene>
<dbReference type="AlphaFoldDB" id="A0A4U5PFV5"/>
<feature type="region of interest" description="Disordered" evidence="1">
    <location>
        <begin position="26"/>
        <end position="94"/>
    </location>
</feature>
<feature type="compositionally biased region" description="Basic and acidic residues" evidence="1">
    <location>
        <begin position="38"/>
        <end position="50"/>
    </location>
</feature>